<gene>
    <name evidence="1" type="ORF">ENR15_21380</name>
</gene>
<proteinExistence type="predicted"/>
<protein>
    <submittedName>
        <fullName evidence="1">Uncharacterized protein</fullName>
    </submittedName>
</protein>
<name>A0A7C3VK72_9CYAN</name>
<sequence>MPEPELQLTPEQVLIAAIESQVQTVTSKLGEGLIRSIQADFVGSKLVVLLSNEWYNLTSDRQDQLASQMLVEARQLDFQTLEITDSDRQLLARSPVVGSGMIILRRSLPPNTSDKPLLSGQSR</sequence>
<organism evidence="1">
    <name type="scientific">Planktothricoides sp. SpSt-374</name>
    <dbReference type="NCBI Taxonomy" id="2282167"/>
    <lineage>
        <taxon>Bacteria</taxon>
        <taxon>Bacillati</taxon>
        <taxon>Cyanobacteriota</taxon>
        <taxon>Cyanophyceae</taxon>
        <taxon>Oscillatoriophycideae</taxon>
        <taxon>Oscillatoriales</taxon>
        <taxon>Oscillatoriaceae</taxon>
        <taxon>Planktothricoides</taxon>
    </lineage>
</organism>
<reference evidence="1" key="1">
    <citation type="journal article" date="2020" name="mSystems">
        <title>Genome- and Community-Level Interaction Insights into Carbon Utilization and Element Cycling Functions of Hydrothermarchaeota in Hydrothermal Sediment.</title>
        <authorList>
            <person name="Zhou Z."/>
            <person name="Liu Y."/>
            <person name="Xu W."/>
            <person name="Pan J."/>
            <person name="Luo Z.H."/>
            <person name="Li M."/>
        </authorList>
    </citation>
    <scope>NUCLEOTIDE SEQUENCE [LARGE SCALE GENOMIC DNA]</scope>
    <source>
        <strain evidence="1">SpSt-374</strain>
    </source>
</reference>
<dbReference type="EMBL" id="DSPX01000216">
    <property type="protein sequence ID" value="HGG03119.1"/>
    <property type="molecule type" value="Genomic_DNA"/>
</dbReference>
<comment type="caution">
    <text evidence="1">The sequence shown here is derived from an EMBL/GenBank/DDBJ whole genome shotgun (WGS) entry which is preliminary data.</text>
</comment>
<accession>A0A7C3VK72</accession>
<evidence type="ECO:0000313" key="1">
    <source>
        <dbReference type="EMBL" id="HGG03119.1"/>
    </source>
</evidence>
<dbReference type="AlphaFoldDB" id="A0A7C3VK72"/>